<keyword evidence="1" id="KW-0732">Signal</keyword>
<feature type="signal peptide" evidence="1">
    <location>
        <begin position="1"/>
        <end position="19"/>
    </location>
</feature>
<protein>
    <recommendedName>
        <fullName evidence="4">Lipocalin-like domain-containing protein</fullName>
    </recommendedName>
</protein>
<dbReference type="Proteomes" id="UP000584867">
    <property type="component" value="Unassembled WGS sequence"/>
</dbReference>
<sequence>MRYLLAVLLLAAATMRPLAAQTAAPTPTTDTLSSLDFLLGSWAAKTDATAGTAGANASGTYAFRRDLDGHVLSRTSSADSCKGPQSFDCTHHDQLTIFADPHGLGASHNTSIFALYLDSEGHVIYYTVSTPDPHTAVFLSQGPSSAPKFRLTYHLEGIGPKAVMSGKFQMAAPGSDDFHSYLEWSGTKM</sequence>
<name>A0A7W7ZRA8_9BACT</name>
<feature type="chain" id="PRO_5030624057" description="Lipocalin-like domain-containing protein" evidence="1">
    <location>
        <begin position="20"/>
        <end position="189"/>
    </location>
</feature>
<evidence type="ECO:0000313" key="3">
    <source>
        <dbReference type="Proteomes" id="UP000584867"/>
    </source>
</evidence>
<comment type="caution">
    <text evidence="2">The sequence shown here is derived from an EMBL/GenBank/DDBJ whole genome shotgun (WGS) entry which is preliminary data.</text>
</comment>
<organism evidence="2 3">
    <name type="scientific">Granulicella mallensis</name>
    <dbReference type="NCBI Taxonomy" id="940614"/>
    <lineage>
        <taxon>Bacteria</taxon>
        <taxon>Pseudomonadati</taxon>
        <taxon>Acidobacteriota</taxon>
        <taxon>Terriglobia</taxon>
        <taxon>Terriglobales</taxon>
        <taxon>Acidobacteriaceae</taxon>
        <taxon>Granulicella</taxon>
    </lineage>
</organism>
<dbReference type="RefSeq" id="WP_184256790.1">
    <property type="nucleotide sequence ID" value="NZ_JACHIO010000012.1"/>
</dbReference>
<reference evidence="2 3" key="1">
    <citation type="submission" date="2020-08" db="EMBL/GenBank/DDBJ databases">
        <title>Genomic Encyclopedia of Type Strains, Phase IV (KMG-V): Genome sequencing to study the core and pangenomes of soil and plant-associated prokaryotes.</title>
        <authorList>
            <person name="Whitman W."/>
        </authorList>
    </citation>
    <scope>NUCLEOTIDE SEQUENCE [LARGE SCALE GENOMIC DNA]</scope>
    <source>
        <strain evidence="2 3">X5P3</strain>
    </source>
</reference>
<evidence type="ECO:0000256" key="1">
    <source>
        <dbReference type="SAM" id="SignalP"/>
    </source>
</evidence>
<dbReference type="AlphaFoldDB" id="A0A7W7ZRA8"/>
<proteinExistence type="predicted"/>
<accession>A0A7W7ZRA8</accession>
<dbReference type="EMBL" id="JACHIO010000012">
    <property type="protein sequence ID" value="MBB5064687.1"/>
    <property type="molecule type" value="Genomic_DNA"/>
</dbReference>
<evidence type="ECO:0000313" key="2">
    <source>
        <dbReference type="EMBL" id="MBB5064687.1"/>
    </source>
</evidence>
<evidence type="ECO:0008006" key="4">
    <source>
        <dbReference type="Google" id="ProtNLM"/>
    </source>
</evidence>
<gene>
    <name evidence="2" type="ORF">HDF15_003047</name>
</gene>